<keyword evidence="6" id="KW-1185">Reference proteome</keyword>
<evidence type="ECO:0000256" key="3">
    <source>
        <dbReference type="SAM" id="Phobius"/>
    </source>
</evidence>
<protein>
    <submittedName>
        <fullName evidence="5">6-hydroxynicotinate 3-monooxygenase</fullName>
    </submittedName>
</protein>
<reference evidence="5" key="1">
    <citation type="submission" date="2019-03" db="EMBL/GenBank/DDBJ databases">
        <title>Afifella sp. nov., isolated from activated sludge.</title>
        <authorList>
            <person name="Li Q."/>
            <person name="Liu Y."/>
        </authorList>
    </citation>
    <scope>NUCLEOTIDE SEQUENCE</scope>
    <source>
        <strain evidence="5">L72</strain>
    </source>
</reference>
<evidence type="ECO:0000313" key="6">
    <source>
        <dbReference type="Proteomes" id="UP000773614"/>
    </source>
</evidence>
<keyword evidence="3" id="KW-0812">Transmembrane</keyword>
<dbReference type="EMBL" id="SPKJ01000086">
    <property type="protein sequence ID" value="MYZ49643.1"/>
    <property type="molecule type" value="Genomic_DNA"/>
</dbReference>
<dbReference type="InterPro" id="IPR002938">
    <property type="entry name" value="FAD-bd"/>
</dbReference>
<dbReference type="Proteomes" id="UP000773614">
    <property type="component" value="Unassembled WGS sequence"/>
</dbReference>
<feature type="transmembrane region" description="Helical" evidence="3">
    <location>
        <begin position="21"/>
        <end position="38"/>
    </location>
</feature>
<accession>A0A964T6Z0</accession>
<dbReference type="SUPFAM" id="SSF51905">
    <property type="entry name" value="FAD/NAD(P)-binding domain"/>
    <property type="match status" value="1"/>
</dbReference>
<dbReference type="AlphaFoldDB" id="A0A964T6Z0"/>
<proteinExistence type="predicted"/>
<organism evidence="5 6">
    <name type="scientific">Propylenella binzhouense</name>
    <dbReference type="NCBI Taxonomy" id="2555902"/>
    <lineage>
        <taxon>Bacteria</taxon>
        <taxon>Pseudomonadati</taxon>
        <taxon>Pseudomonadota</taxon>
        <taxon>Alphaproteobacteria</taxon>
        <taxon>Hyphomicrobiales</taxon>
        <taxon>Propylenellaceae</taxon>
        <taxon>Propylenella</taxon>
    </lineage>
</organism>
<evidence type="ECO:0000256" key="2">
    <source>
        <dbReference type="ARBA" id="ARBA00023033"/>
    </source>
</evidence>
<name>A0A964T6Z0_9HYPH</name>
<gene>
    <name evidence="5" type="ORF">E4O86_18215</name>
</gene>
<dbReference type="PANTHER" id="PTHR13789">
    <property type="entry name" value="MONOOXYGENASE"/>
    <property type="match status" value="1"/>
</dbReference>
<dbReference type="SUPFAM" id="SSF54373">
    <property type="entry name" value="FAD-linked reductases, C-terminal domain"/>
    <property type="match status" value="1"/>
</dbReference>
<dbReference type="Gene3D" id="3.50.50.60">
    <property type="entry name" value="FAD/NAD(P)-binding domain"/>
    <property type="match status" value="1"/>
</dbReference>
<dbReference type="Pfam" id="PF01494">
    <property type="entry name" value="FAD_binding_3"/>
    <property type="match status" value="1"/>
</dbReference>
<evidence type="ECO:0000256" key="1">
    <source>
        <dbReference type="ARBA" id="ARBA00023002"/>
    </source>
</evidence>
<dbReference type="GO" id="GO:0071949">
    <property type="term" value="F:FAD binding"/>
    <property type="evidence" value="ECO:0007669"/>
    <property type="project" value="InterPro"/>
</dbReference>
<dbReference type="PRINTS" id="PR00420">
    <property type="entry name" value="RNGMNOXGNASE"/>
</dbReference>
<dbReference type="PANTHER" id="PTHR13789:SF309">
    <property type="entry name" value="PUTATIVE (AFU_ORTHOLOGUE AFUA_6G14510)-RELATED"/>
    <property type="match status" value="1"/>
</dbReference>
<keyword evidence="2" id="KW-0503">Monooxygenase</keyword>
<keyword evidence="3" id="KW-0472">Membrane</keyword>
<dbReference type="InterPro" id="IPR050493">
    <property type="entry name" value="FAD-dep_Monooxygenase_BioMet"/>
</dbReference>
<dbReference type="GO" id="GO:0004497">
    <property type="term" value="F:monooxygenase activity"/>
    <property type="evidence" value="ECO:0007669"/>
    <property type="project" value="UniProtKB-KW"/>
</dbReference>
<evidence type="ECO:0000313" key="5">
    <source>
        <dbReference type="EMBL" id="MYZ49643.1"/>
    </source>
</evidence>
<dbReference type="InterPro" id="IPR036188">
    <property type="entry name" value="FAD/NAD-bd_sf"/>
</dbReference>
<keyword evidence="1" id="KW-0560">Oxidoreductase</keyword>
<evidence type="ECO:0000259" key="4">
    <source>
        <dbReference type="Pfam" id="PF01494"/>
    </source>
</evidence>
<comment type="caution">
    <text evidence="5">The sequence shown here is derived from an EMBL/GenBank/DDBJ whole genome shotgun (WGS) entry which is preliminary data.</text>
</comment>
<feature type="domain" description="FAD-binding" evidence="4">
    <location>
        <begin position="19"/>
        <end position="358"/>
    </location>
</feature>
<keyword evidence="3" id="KW-1133">Transmembrane helix</keyword>
<sequence length="408" mass="44713">MPRPAPSPAPPEVRMERQTRIAIVGAGLAGLTLAGLLQRAGFTVALYEQAAAFARIGAGIILSPNVSKVLRRLDIEDELATTGIRPDAFVSRAWDTGRTLYELRFDPAAEAHFDGYFINIHRADLHDVLQKPLAPGTIQFGHQLAGLEPRGEAIRLRFANGATAEADIVIGADGIRSRVRDAILGKEEPRFTGRIAPRAVFPTERIPGPMIRDCTKWWGPDRHVLTYFMTPRRDEVYVMGAVPAERWDGGDSFVPGSREDFIEAFAHFHADLRRVMEAATDVTVWPIHDRPRNDRWSEGAIGLMGDACHAVRPFMAAGGAMAIEDAMILSRCLARFETAEEAFATYAALRIPRVAEVQRISIENSWMHGPTEVDWFFGYDPSIVELIPAAASAPLKTAGAASARPATA</sequence>